<keyword evidence="2" id="KW-1185">Reference proteome</keyword>
<proteinExistence type="predicted"/>
<dbReference type="EMBL" id="JARPOI010000425">
    <property type="protein sequence ID" value="KAJ9128705.1"/>
    <property type="molecule type" value="Genomic_DNA"/>
</dbReference>
<dbReference type="Proteomes" id="UP001174677">
    <property type="component" value="Unassembled WGS sequence"/>
</dbReference>
<name>A0ABQ9K7P7_HEVBR</name>
<comment type="caution">
    <text evidence="1">The sequence shown here is derived from an EMBL/GenBank/DDBJ whole genome shotgun (WGS) entry which is preliminary data.</text>
</comment>
<protein>
    <recommendedName>
        <fullName evidence="3">Retrotransposon gag domain-containing protein</fullName>
    </recommendedName>
</protein>
<organism evidence="1 2">
    <name type="scientific">Hevea brasiliensis</name>
    <name type="common">Para rubber tree</name>
    <name type="synonym">Siphonia brasiliensis</name>
    <dbReference type="NCBI Taxonomy" id="3981"/>
    <lineage>
        <taxon>Eukaryota</taxon>
        <taxon>Viridiplantae</taxon>
        <taxon>Streptophyta</taxon>
        <taxon>Embryophyta</taxon>
        <taxon>Tracheophyta</taxon>
        <taxon>Spermatophyta</taxon>
        <taxon>Magnoliopsida</taxon>
        <taxon>eudicotyledons</taxon>
        <taxon>Gunneridae</taxon>
        <taxon>Pentapetalae</taxon>
        <taxon>rosids</taxon>
        <taxon>fabids</taxon>
        <taxon>Malpighiales</taxon>
        <taxon>Euphorbiaceae</taxon>
        <taxon>Crotonoideae</taxon>
        <taxon>Micrandreae</taxon>
        <taxon>Hevea</taxon>
    </lineage>
</organism>
<sequence length="146" mass="17357">MLQNMNDYHLCLVFSITLTELAQKWCQLGIFVRSRISINLPSSPRINLFLLHLLNSCPLIFKKIKQYRGESLRDYIARFNTEAIQVKILNRETVCEALKKETRNIKFLDLLIKNPAADYYQLMQRAQKYIKSDDKQQAFREERRSK</sequence>
<evidence type="ECO:0000313" key="1">
    <source>
        <dbReference type="EMBL" id="KAJ9128705.1"/>
    </source>
</evidence>
<gene>
    <name evidence="1" type="ORF">P3X46_034590</name>
</gene>
<evidence type="ECO:0008006" key="3">
    <source>
        <dbReference type="Google" id="ProtNLM"/>
    </source>
</evidence>
<evidence type="ECO:0000313" key="2">
    <source>
        <dbReference type="Proteomes" id="UP001174677"/>
    </source>
</evidence>
<accession>A0ABQ9K7P7</accession>
<reference evidence="1 2" key="1">
    <citation type="journal article" date="2023" name="Plant Biotechnol. J.">
        <title>Chromosome-level wild Hevea brasiliensis genome provides new tools for genomic-assisted breeding and valuable loci to elevate rubber yield.</title>
        <authorList>
            <person name="Cheng H."/>
            <person name="Song X."/>
            <person name="Hu Y."/>
            <person name="Wu T."/>
            <person name="Yang Q."/>
            <person name="An Z."/>
            <person name="Feng S."/>
            <person name="Deng Z."/>
            <person name="Wu W."/>
            <person name="Zeng X."/>
            <person name="Tu M."/>
            <person name="Wang X."/>
            <person name="Huang H."/>
        </authorList>
    </citation>
    <scope>NUCLEOTIDE SEQUENCE [LARGE SCALE GENOMIC DNA]</scope>
    <source>
        <strain evidence="1">MT/VB/25A 57/8</strain>
    </source>
</reference>